<evidence type="ECO:0000313" key="3">
    <source>
        <dbReference type="EMBL" id="RGE43786.1"/>
    </source>
</evidence>
<gene>
    <name evidence="3" type="ORF">DZC30_14345</name>
</gene>
<sequence>MATITQLTRRTAALLLIASLAACGGGGGGDGGSSGGGSTGGGGTGGTGGGGTGGGGTGGGGTGGGTGGGGGGTQTVTGTYKLKAAATNHAQMLSDANSMGADGYVFLSSLAGTYTATSVEIGDFYLTDTAHTGRKFSYINPAAASTMADFVTQLNQQGSSGYMYKSDAVFSNVSDIKSVYVKDNSRSDQFTYRAVSPVGVTAAAFSAELNAQGAAGYRYLGPQIDSKGTIFSLYAKRNDSVTYKYDVIPLSSASPAADNAGLQKLLTDKGSQGWFMRGTEGLGAQGTTFVDVYEKSSAQSGAIEYLVESTSSNVPVQTQLTSMNTNAAKGFFYLSQFSTSDGKFSNISVKNSVWMIHPLAGVSFP</sequence>
<protein>
    <recommendedName>
        <fullName evidence="5">Lipoprotein</fullName>
    </recommendedName>
</protein>
<evidence type="ECO:0000256" key="1">
    <source>
        <dbReference type="SAM" id="MobiDB-lite"/>
    </source>
</evidence>
<proteinExistence type="predicted"/>
<feature type="chain" id="PRO_5016679558" description="Lipoprotein" evidence="2">
    <location>
        <begin position="25"/>
        <end position="365"/>
    </location>
</feature>
<keyword evidence="2" id="KW-0732">Signal</keyword>
<comment type="caution">
    <text evidence="3">The sequence shown here is derived from an EMBL/GenBank/DDBJ whole genome shotgun (WGS) entry which is preliminary data.</text>
</comment>
<feature type="region of interest" description="Disordered" evidence="1">
    <location>
        <begin position="29"/>
        <end position="70"/>
    </location>
</feature>
<reference evidence="3 4" key="1">
    <citation type="submission" date="2018-08" db="EMBL/GenBank/DDBJ databases">
        <title>Comamonas testosteroni strain SWCO2.</title>
        <authorList>
            <person name="Jiang N."/>
            <person name="Zhang X.Z."/>
        </authorList>
    </citation>
    <scope>NUCLEOTIDE SEQUENCE [LARGE SCALE GENOMIC DNA]</scope>
    <source>
        <strain evidence="3 4">SWCO2</strain>
    </source>
</reference>
<name>A0A373FI13_COMTE</name>
<dbReference type="AlphaFoldDB" id="A0A373FI13"/>
<accession>A0A373FI13</accession>
<dbReference type="Proteomes" id="UP000261948">
    <property type="component" value="Unassembled WGS sequence"/>
</dbReference>
<evidence type="ECO:0000256" key="2">
    <source>
        <dbReference type="SAM" id="SignalP"/>
    </source>
</evidence>
<evidence type="ECO:0008006" key="5">
    <source>
        <dbReference type="Google" id="ProtNLM"/>
    </source>
</evidence>
<feature type="signal peptide" evidence="2">
    <location>
        <begin position="1"/>
        <end position="24"/>
    </location>
</feature>
<dbReference type="EMBL" id="QURR01000017">
    <property type="protein sequence ID" value="RGE43786.1"/>
    <property type="molecule type" value="Genomic_DNA"/>
</dbReference>
<organism evidence="3 4">
    <name type="scientific">Comamonas testosteroni</name>
    <name type="common">Pseudomonas testosteroni</name>
    <dbReference type="NCBI Taxonomy" id="285"/>
    <lineage>
        <taxon>Bacteria</taxon>
        <taxon>Pseudomonadati</taxon>
        <taxon>Pseudomonadota</taxon>
        <taxon>Betaproteobacteria</taxon>
        <taxon>Burkholderiales</taxon>
        <taxon>Comamonadaceae</taxon>
        <taxon>Comamonas</taxon>
    </lineage>
</organism>
<keyword evidence="4" id="KW-1185">Reference proteome</keyword>
<evidence type="ECO:0000313" key="4">
    <source>
        <dbReference type="Proteomes" id="UP000261948"/>
    </source>
</evidence>